<accession>A0ABT5NPV7</accession>
<sequence length="313" mass="34202">MNLDTLLQFITDQHGPGDYCYALLDPLAMAERSPRALAKTLRDTLGQDAVTPVLRPDLAHAPQHRPLLACLAAPGASPSRSLLELTARAAQADVRQRKRQVCGWLISEQPAEVIAAHLSQMGHLPTAAGGTKYYPVFEPVRLELLAAAFERSDLGPWWPIRHWLFTTSGGATATLHGQPNKRPATPPQASRLQDDVPLVQALLSAWRELLMYPGLYAPERWQGPSVLPPVAAIQAGRLIQQARELGLSTTADLLSLSLHRLSLHPRLHTQPQVAAMLARASAGQSPLDAQLSQYNEARWQAVVASLTQPEYQP</sequence>
<gene>
    <name evidence="1" type="ORF">M5G11_06530</name>
</gene>
<evidence type="ECO:0000313" key="1">
    <source>
        <dbReference type="EMBL" id="MDD0990193.1"/>
    </source>
</evidence>
<proteinExistence type="predicted"/>
<comment type="caution">
    <text evidence="1">The sequence shown here is derived from an EMBL/GenBank/DDBJ whole genome shotgun (WGS) entry which is preliminary data.</text>
</comment>
<name>A0ABT5NPV7_9PSED</name>
<keyword evidence="2" id="KW-1185">Reference proteome</keyword>
<organism evidence="1 2">
    <name type="scientific">Pseudomonas fontis</name>
    <dbReference type="NCBI Taxonomy" id="2942633"/>
    <lineage>
        <taxon>Bacteria</taxon>
        <taxon>Pseudomonadati</taxon>
        <taxon>Pseudomonadota</taxon>
        <taxon>Gammaproteobacteria</taxon>
        <taxon>Pseudomonadales</taxon>
        <taxon>Pseudomonadaceae</taxon>
        <taxon>Pseudomonas</taxon>
    </lineage>
</organism>
<evidence type="ECO:0000313" key="2">
    <source>
        <dbReference type="Proteomes" id="UP001148203"/>
    </source>
</evidence>
<dbReference type="Proteomes" id="UP001148203">
    <property type="component" value="Unassembled WGS sequence"/>
</dbReference>
<reference evidence="1 2" key="1">
    <citation type="submission" date="2022-05" db="EMBL/GenBank/DDBJ databases">
        <title>Novel Pseudomonas spp. Isolated from a Rainbow Trout Aquaculture Facility.</title>
        <authorList>
            <person name="Testerman T."/>
            <person name="Graf J."/>
        </authorList>
    </citation>
    <scope>NUCLEOTIDE SEQUENCE [LARGE SCALE GENOMIC DNA]</scope>
    <source>
        <strain evidence="1 2">ID681</strain>
    </source>
</reference>
<dbReference type="RefSeq" id="WP_273911167.1">
    <property type="nucleotide sequence ID" value="NZ_JAMDGX010000038.1"/>
</dbReference>
<dbReference type="EMBL" id="JAMDGY010000017">
    <property type="protein sequence ID" value="MDD0990193.1"/>
    <property type="molecule type" value="Genomic_DNA"/>
</dbReference>
<evidence type="ECO:0008006" key="3">
    <source>
        <dbReference type="Google" id="ProtNLM"/>
    </source>
</evidence>
<protein>
    <recommendedName>
        <fullName evidence="3">DUF4123 domain-containing protein</fullName>
    </recommendedName>
</protein>